<proteinExistence type="predicted"/>
<gene>
    <name evidence="1" type="ORF">P245_14290</name>
</gene>
<protein>
    <submittedName>
        <fullName evidence="1">Uncharacterized protein</fullName>
    </submittedName>
</protein>
<evidence type="ECO:0000313" key="1">
    <source>
        <dbReference type="EMBL" id="KGG90985.1"/>
    </source>
</evidence>
<dbReference type="EMBL" id="AWTN01000094">
    <property type="protein sequence ID" value="KGG90985.1"/>
    <property type="molecule type" value="Genomic_DNA"/>
</dbReference>
<comment type="caution">
    <text evidence="1">The sequence shown here is derived from an EMBL/GenBank/DDBJ whole genome shotgun (WGS) entry which is preliminary data.</text>
</comment>
<accession>A0A0E3BEU8</accession>
<accession>D8D1M7</accession>
<dbReference type="Proteomes" id="UP000029567">
    <property type="component" value="Unassembled WGS sequence"/>
</dbReference>
<reference evidence="1 2" key="1">
    <citation type="submission" date="2013-09" db="EMBL/GenBank/DDBJ databases">
        <title>High correlation between genotypes and phenotypes of environmental bacteria Comamonas testosteroni strains.</title>
        <authorList>
            <person name="Liu L."/>
            <person name="Zhu W."/>
            <person name="Xia X."/>
            <person name="Xu B."/>
            <person name="Luo M."/>
            <person name="Wang G."/>
        </authorList>
    </citation>
    <scope>NUCLEOTIDE SEQUENCE [LARGE SCALE GENOMIC DNA]</scope>
    <source>
        <strain evidence="1 2">JL14</strain>
    </source>
</reference>
<evidence type="ECO:0000313" key="2">
    <source>
        <dbReference type="Proteomes" id="UP000029567"/>
    </source>
</evidence>
<dbReference type="AlphaFoldDB" id="D8D1M7"/>
<name>D8D1M7_9BURK</name>
<sequence length="51" mass="5942">MCITNFTVMCHLLLEEKSYLANAKQNFSDFTEEKITFFVFLRIFLISDASA</sequence>
<organism evidence="1 2">
    <name type="scientific">Comamonas thiooxydans</name>
    <dbReference type="NCBI Taxonomy" id="363952"/>
    <lineage>
        <taxon>Bacteria</taxon>
        <taxon>Pseudomonadati</taxon>
        <taxon>Pseudomonadota</taxon>
        <taxon>Betaproteobacteria</taxon>
        <taxon>Burkholderiales</taxon>
        <taxon>Comamonadaceae</taxon>
        <taxon>Comamonas</taxon>
    </lineage>
</organism>